<evidence type="ECO:0000256" key="1">
    <source>
        <dbReference type="SAM" id="MobiDB-lite"/>
    </source>
</evidence>
<dbReference type="STRING" id="1328759.A0A5C2SJ50"/>
<feature type="compositionally biased region" description="Basic and acidic residues" evidence="1">
    <location>
        <begin position="201"/>
        <end position="214"/>
    </location>
</feature>
<evidence type="ECO:0000313" key="2">
    <source>
        <dbReference type="EMBL" id="RPD63865.1"/>
    </source>
</evidence>
<feature type="region of interest" description="Disordered" evidence="1">
    <location>
        <begin position="1"/>
        <end position="81"/>
    </location>
</feature>
<proteinExistence type="predicted"/>
<organism evidence="2 3">
    <name type="scientific">Lentinus tigrinus ALCF2SS1-6</name>
    <dbReference type="NCBI Taxonomy" id="1328759"/>
    <lineage>
        <taxon>Eukaryota</taxon>
        <taxon>Fungi</taxon>
        <taxon>Dikarya</taxon>
        <taxon>Basidiomycota</taxon>
        <taxon>Agaricomycotina</taxon>
        <taxon>Agaricomycetes</taxon>
        <taxon>Polyporales</taxon>
        <taxon>Polyporaceae</taxon>
        <taxon>Lentinus</taxon>
    </lineage>
</organism>
<gene>
    <name evidence="2" type="ORF">L227DRAFT_598911</name>
</gene>
<feature type="region of interest" description="Disordered" evidence="1">
    <location>
        <begin position="196"/>
        <end position="315"/>
    </location>
</feature>
<dbReference type="OrthoDB" id="6359816at2759"/>
<evidence type="ECO:0000313" key="3">
    <source>
        <dbReference type="Proteomes" id="UP000313359"/>
    </source>
</evidence>
<reference evidence="2" key="1">
    <citation type="journal article" date="2018" name="Genome Biol. Evol.">
        <title>Genomics and development of Lentinus tigrinus, a white-rot wood-decaying mushroom with dimorphic fruiting bodies.</title>
        <authorList>
            <person name="Wu B."/>
            <person name="Xu Z."/>
            <person name="Knudson A."/>
            <person name="Carlson A."/>
            <person name="Chen N."/>
            <person name="Kovaka S."/>
            <person name="LaButti K."/>
            <person name="Lipzen A."/>
            <person name="Pennachio C."/>
            <person name="Riley R."/>
            <person name="Schakwitz W."/>
            <person name="Umezawa K."/>
            <person name="Ohm R.A."/>
            <person name="Grigoriev I.V."/>
            <person name="Nagy L.G."/>
            <person name="Gibbons J."/>
            <person name="Hibbett D."/>
        </authorList>
    </citation>
    <scope>NUCLEOTIDE SEQUENCE [LARGE SCALE GENOMIC DNA]</scope>
    <source>
        <strain evidence="2">ALCF2SS1-6</strain>
    </source>
</reference>
<accession>A0A5C2SJ50</accession>
<dbReference type="AlphaFoldDB" id="A0A5C2SJ50"/>
<evidence type="ECO:0008006" key="4">
    <source>
        <dbReference type="Google" id="ProtNLM"/>
    </source>
</evidence>
<dbReference type="EMBL" id="ML122255">
    <property type="protein sequence ID" value="RPD63865.1"/>
    <property type="molecule type" value="Genomic_DNA"/>
</dbReference>
<dbReference type="Proteomes" id="UP000313359">
    <property type="component" value="Unassembled WGS sequence"/>
</dbReference>
<feature type="compositionally biased region" description="Basic and acidic residues" evidence="1">
    <location>
        <begin position="23"/>
        <end position="33"/>
    </location>
</feature>
<feature type="compositionally biased region" description="Basic residues" evidence="1">
    <location>
        <begin position="10"/>
        <end position="21"/>
    </location>
</feature>
<feature type="compositionally biased region" description="Basic and acidic residues" evidence="1">
    <location>
        <begin position="238"/>
        <end position="247"/>
    </location>
</feature>
<protein>
    <recommendedName>
        <fullName evidence="4">BTB domain-containing protein</fullName>
    </recommendedName>
</protein>
<feature type="compositionally biased region" description="Low complexity" evidence="1">
    <location>
        <begin position="275"/>
        <end position="287"/>
    </location>
</feature>
<keyword evidence="3" id="KW-1185">Reference proteome</keyword>
<sequence length="510" mass="55487">MLETTSNSNFKKKKKKKKSLKGQHSDRDGKAMEHTMPTVEPTCTSDMKPNEDSPTAGPGVVRDTQVDVDTPPSGGSETPSNKYQAFAQAHNTTSHSAAISSNATWEEVTQFALNCSILSGTFEDLRILAFSQRSSSGICAPRSLHANSALVRRALKHAHTLLDDSDNVLSPRDEVEFIGGSSSSVAAYDYAEDSDLEDVDASVKSDHERKEDVAHAQPPHETARSVGSPDTFLDEPEDPRQEPKRGIADSATPTDDFVSITPSSAKTDERGYDSPPAAEPTNAANAPSDVSSTLPSTALHINASGSSPPQEPKDDLRVKGARCIVSPNIAFRTWRSFIFFAYTGRVAFAPLRSQGFVLHDDKRDPTQLPICSPKSMYRLAAIYGSEELKMQAGTDIQAKLSTQNVLDELFSKFTSRFPEIEDMELNFLLTHIQHPDVTIRLPQWIDRFARGDLRECAGTIGTLIHKLACAAVTPTSTVGAPKGPSSCPRGCPMPTIRTQWRCSTCGYVMT</sequence>
<name>A0A5C2SJ50_9APHY</name>